<dbReference type="Proteomes" id="UP000267029">
    <property type="component" value="Unassembled WGS sequence"/>
</dbReference>
<dbReference type="GO" id="GO:0005739">
    <property type="term" value="C:mitochondrion"/>
    <property type="evidence" value="ECO:0007669"/>
    <property type="project" value="TreeGrafter"/>
</dbReference>
<keyword evidence="4" id="KW-1185">Reference proteome</keyword>
<name>A0A0R3U3C8_MESCO</name>
<reference evidence="5" key="2">
    <citation type="submission" date="2019-11" db="UniProtKB">
        <authorList>
            <consortium name="WormBaseParasite"/>
        </authorList>
    </citation>
    <scope>IDENTIFICATION</scope>
</reference>
<evidence type="ECO:0000256" key="1">
    <source>
        <dbReference type="ARBA" id="ARBA00007692"/>
    </source>
</evidence>
<dbReference type="GO" id="GO:0006390">
    <property type="term" value="P:mitochondrial transcription"/>
    <property type="evidence" value="ECO:0007669"/>
    <property type="project" value="TreeGrafter"/>
</dbReference>
<dbReference type="Gene3D" id="1.25.70.10">
    <property type="entry name" value="Transcription termination factor 3, mitochondrial"/>
    <property type="match status" value="1"/>
</dbReference>
<proteinExistence type="inferred from homology"/>
<dbReference type="EMBL" id="UXSR01000115">
    <property type="protein sequence ID" value="VDD75060.1"/>
    <property type="molecule type" value="Genomic_DNA"/>
</dbReference>
<sequence>MFTSVLRKSDNLLLEVFLRMVTVTTRIDSSHKSLTTSLQSSNILATSISKADLLNNPDPSKYCQHLGVGSSVSLLQKWIAELDINQLYPRLPDSGNLAALVAHNDCLKKLVRLGVDLSRIESEPGVANLLVKTDFNVSVAPKLWLFADFGFELPLVARIFTRVPKTIIKVSTEEISSRLKYFTDRGFGAKDVIHMVSDQPQILALTSVEVDRRLGTLMNTFHLNADQVRHIAKEAPKCIVQETKSTKDVFVVLTKMMGFPVATARQMVNDFPPIVMSSNRVLSTNVFHLHKRLELEFDLIALCPRALCAPPRILKERTNFLKLCGLFQPDGRRPLYTPLDAIVQGSDEDFCRRFARGNEDLFNDYLRTL</sequence>
<comment type="similarity">
    <text evidence="1">Belongs to the mTERF family.</text>
</comment>
<dbReference type="STRING" id="53468.A0A0R3U3C8"/>
<evidence type="ECO:0000313" key="4">
    <source>
        <dbReference type="Proteomes" id="UP000267029"/>
    </source>
</evidence>
<keyword evidence="2" id="KW-0809">Transit peptide</keyword>
<reference evidence="3 4" key="1">
    <citation type="submission" date="2018-10" db="EMBL/GenBank/DDBJ databases">
        <authorList>
            <consortium name="Pathogen Informatics"/>
        </authorList>
    </citation>
    <scope>NUCLEOTIDE SEQUENCE [LARGE SCALE GENOMIC DNA]</scope>
</reference>
<evidence type="ECO:0000313" key="3">
    <source>
        <dbReference type="EMBL" id="VDD75060.1"/>
    </source>
</evidence>
<dbReference type="AlphaFoldDB" id="A0A0R3U3C8"/>
<gene>
    <name evidence="3" type="ORF">MCOS_LOCUS1063</name>
</gene>
<dbReference type="InterPro" id="IPR003690">
    <property type="entry name" value="MTERF"/>
</dbReference>
<dbReference type="OrthoDB" id="637682at2759"/>
<organism evidence="3 4">
    <name type="scientific">Mesocestoides corti</name>
    <name type="common">Flatworm</name>
    <dbReference type="NCBI Taxonomy" id="53468"/>
    <lineage>
        <taxon>Eukaryota</taxon>
        <taxon>Metazoa</taxon>
        <taxon>Spiralia</taxon>
        <taxon>Lophotrochozoa</taxon>
        <taxon>Platyhelminthes</taxon>
        <taxon>Cestoda</taxon>
        <taxon>Eucestoda</taxon>
        <taxon>Cyclophyllidea</taxon>
        <taxon>Mesocestoididae</taxon>
        <taxon>Mesocestoides</taxon>
    </lineage>
</organism>
<dbReference type="GO" id="GO:0061668">
    <property type="term" value="P:mitochondrial ribosome assembly"/>
    <property type="evidence" value="ECO:0007669"/>
    <property type="project" value="TreeGrafter"/>
</dbReference>
<dbReference type="GO" id="GO:0003676">
    <property type="term" value="F:nucleic acid binding"/>
    <property type="evidence" value="ECO:0007669"/>
    <property type="project" value="InterPro"/>
</dbReference>
<evidence type="ECO:0000256" key="2">
    <source>
        <dbReference type="ARBA" id="ARBA00022946"/>
    </source>
</evidence>
<dbReference type="InterPro" id="IPR038538">
    <property type="entry name" value="MTERF_sf"/>
</dbReference>
<dbReference type="WBParaSite" id="MCU_005107-RA">
    <property type="protein sequence ID" value="MCU_005107-RA"/>
    <property type="gene ID" value="MCU_005107"/>
</dbReference>
<dbReference type="SMART" id="SM00733">
    <property type="entry name" value="Mterf"/>
    <property type="match status" value="5"/>
</dbReference>
<dbReference type="PANTHER" id="PTHR13068">
    <property type="entry name" value="CGI-12 PROTEIN-RELATED"/>
    <property type="match status" value="1"/>
</dbReference>
<accession>A0A0R3U3C8</accession>
<protein>
    <submittedName>
        <fullName evidence="5">mTERF domain-containing protein 1, mitochondrial</fullName>
    </submittedName>
</protein>
<dbReference type="Pfam" id="PF02536">
    <property type="entry name" value="mTERF"/>
    <property type="match status" value="1"/>
</dbReference>
<dbReference type="PANTHER" id="PTHR13068:SF112">
    <property type="entry name" value="TRANSCRIPTION TERMINATION FACTOR 3, MITOCHONDRIAL"/>
    <property type="match status" value="1"/>
</dbReference>
<evidence type="ECO:0000313" key="5">
    <source>
        <dbReference type="WBParaSite" id="MCU_005107-RA"/>
    </source>
</evidence>